<dbReference type="InterPro" id="IPR051550">
    <property type="entry name" value="SCF-Subunits/Alg-Epimerases"/>
</dbReference>
<dbReference type="InterPro" id="IPR012332">
    <property type="entry name" value="Autotransporter_pectin_lyase_C"/>
</dbReference>
<organism evidence="4 5">
    <name type="scientific">Nocardiopsis coralli</name>
    <dbReference type="NCBI Taxonomy" id="2772213"/>
    <lineage>
        <taxon>Bacteria</taxon>
        <taxon>Bacillati</taxon>
        <taxon>Actinomycetota</taxon>
        <taxon>Actinomycetes</taxon>
        <taxon>Streptosporangiales</taxon>
        <taxon>Nocardiopsidaceae</taxon>
        <taxon>Nocardiopsis</taxon>
    </lineage>
</organism>
<dbReference type="EMBL" id="JADBGI010000003">
    <property type="protein sequence ID" value="MBE2997866.1"/>
    <property type="molecule type" value="Genomic_DNA"/>
</dbReference>
<feature type="region of interest" description="Disordered" evidence="2">
    <location>
        <begin position="545"/>
        <end position="581"/>
    </location>
</feature>
<dbReference type="InterPro" id="IPR006626">
    <property type="entry name" value="PbH1"/>
</dbReference>
<comment type="caution">
    <text evidence="4">The sequence shown here is derived from an EMBL/GenBank/DDBJ whole genome shotgun (WGS) entry which is preliminary data.</text>
</comment>
<dbReference type="InterPro" id="IPR012334">
    <property type="entry name" value="Pectin_lyas_fold"/>
</dbReference>
<evidence type="ECO:0000256" key="1">
    <source>
        <dbReference type="ARBA" id="ARBA00022737"/>
    </source>
</evidence>
<evidence type="ECO:0000313" key="4">
    <source>
        <dbReference type="EMBL" id="MBE2997866.1"/>
    </source>
</evidence>
<dbReference type="PANTHER" id="PTHR22990:SF15">
    <property type="entry name" value="F-BOX ONLY PROTEIN 10"/>
    <property type="match status" value="1"/>
</dbReference>
<dbReference type="SUPFAM" id="SSF51126">
    <property type="entry name" value="Pectin lyase-like"/>
    <property type="match status" value="7"/>
</dbReference>
<dbReference type="Gene3D" id="2.160.20.10">
    <property type="entry name" value="Single-stranded right-handed beta-helix, Pectin lyase-like"/>
    <property type="match status" value="4"/>
</dbReference>
<evidence type="ECO:0000313" key="5">
    <source>
        <dbReference type="Proteomes" id="UP000806528"/>
    </source>
</evidence>
<keyword evidence="5" id="KW-1185">Reference proteome</keyword>
<feature type="region of interest" description="Disordered" evidence="2">
    <location>
        <begin position="1676"/>
        <end position="1721"/>
    </location>
</feature>
<proteinExistence type="predicted"/>
<feature type="domain" description="Right handed beta helix" evidence="3">
    <location>
        <begin position="444"/>
        <end position="548"/>
    </location>
</feature>
<accession>A0ABR9P1Z6</accession>
<dbReference type="PANTHER" id="PTHR22990">
    <property type="entry name" value="F-BOX ONLY PROTEIN"/>
    <property type="match status" value="1"/>
</dbReference>
<reference evidence="4 5" key="1">
    <citation type="submission" date="2020-09" db="EMBL/GenBank/DDBJ databases">
        <title>Diversity and distribution of actinomycetes associated with coral in the coast of Hainan.</title>
        <authorList>
            <person name="Li F."/>
        </authorList>
    </citation>
    <scope>NUCLEOTIDE SEQUENCE [LARGE SCALE GENOMIC DNA]</scope>
    <source>
        <strain evidence="4 5">HNM0947</strain>
    </source>
</reference>
<dbReference type="Proteomes" id="UP000806528">
    <property type="component" value="Unassembled WGS sequence"/>
</dbReference>
<gene>
    <name evidence="4" type="ORF">IDM40_03945</name>
</gene>
<dbReference type="RefSeq" id="WP_193120518.1">
    <property type="nucleotide sequence ID" value="NZ_JADBGI010000003.1"/>
</dbReference>
<evidence type="ECO:0000256" key="2">
    <source>
        <dbReference type="SAM" id="MobiDB-lite"/>
    </source>
</evidence>
<name>A0ABR9P1Z6_9ACTN</name>
<sequence>MFTVRISQSDPRLFSGIDHALADPRITGQDVYFHVEPGTYVFPEHVTVGRHIMVVPTHGPGTVFLQSPGGRIFDVAAGRLELHGVTLRGPDPESQTVVVRDGAALTARDSTLASGAIGMASGSHADIENCGFQDAHLLMVGVQARVRRCSFERSDLWLCDGGEAALDGLRFAGPGIQGPALVVIDASPRIGDCRVEAAGSEKKSAVLVHSKGTAETAPRITGLEVVDSVTSALSCTRGSAAEFTRLLVRGGGAPEGSAAYLLGSVRIREGEFRDIRGLSGILVNGGVLRASGLVLDRAGQNSLFVYGKGEAEIDGVRCTGFGQWGIRLQEGADVRLSDAELSDVPELSRDEGRPERAGAVAVVGAALEARGVVVGGVPGPALLVGEGEARVSGLDVSGESAGVRAAGSGHAIVDGVRFGADVRSPERGGDGTPGPLLLGVEGGRITADRVEARGAQACGVRVEGGAVVLRSSRFERLAGHGVHALGGGTVEAEDTVFADGASSGVVIAEPESDVVLHRCTVTGHAGPGLVEHPDTAISVKDCEVADNGEPEQGPGDAADPDAPPPEPQAPAVGPEPVHVRLSQTDPDAYTNLRALLEDTGLGGGDLLVAVDPGTYPVHEPIAVQRTVELTAAEGPGTVTFATGQSVVFDVAGAGRLGMRGITVRNRGREHAPVRVGVGTHWWARDSVFVSNTRVVVDRADADLEDCLFRGGGLRLASASGAVRGCSFEYASAFVLGGDGPDLEGLRFEGADHLGGPSIRISAASPRVTDCTVTGGGDDDGTAAVVVVGRAAPVFTGLSVVDSRAQAILCREGSRAEFSALSVRGGDGLANGVVALVEADTVIRDGEILGAEGVCGLWAKGGTLLLNGLTVERAGDTGVIAEDGAQVHSEGLRCRDYRLNGVLLHAAEADLTDTLLVRGQGPTRDGQRGRGSVIALNSALTARSLTVEGSPDHAVEAEDSRVSVHGLAVSGATRGVYAHQGAHVDLVGAAFRRITLPVEETPQALPFLLRAEKNSEIAAENVLAEGVEGTGCQAAGGHIRVRSSRFRGLTGTGFLVGTGGSVAAEDTVLQDGGGHAVVAEHGAEAVLRRCTLTGHQGRAFEEDPEASVTVEDCTIADNELDPDLGTVTLHVSRSDPDAWPGPREALMAPEAEGHGVSLVVAPGTYAIGGTPLPSDGPVRVVAAEGPGTVVFESDEDNVFNARGHLVDLRGITVRSTCTEYPPLYAAPGSRVTARNCTVESAVPVCAEGALVEIDDCRFDAGGLALGESRGYVRGCTFSAAMLAAVGESTGGDLELHGLRFDGAAAGFANLEIDGASPRVSDCRVVGGGHQQGTAAVRVVGERGHAAPVFTDLSVLGSDGPALWCRGNTRSEFTRLHVEGGRGSHGGEVGFVGSADAVIRDSTVVDTRGSDGILVEGGTVEAAGLTLRGAGDRGMSVREGATVTLERLRCLAYAGWAVVCLDSTLDLADSELIDVPEVSRAAQWGIADGVGALEAVRSTLRVRGLAVEGSPGTAVSLVDTHATLIGATVSGGPAGIRAGEGARATLREVRVTGLAAAVADTEQGDRAGLSVTGGAEVWAERFEAVNLPEHGVHVRGGSFVATAGLLEGNAGAGADVGRGSTVDLIDTVVTGNGGAGIDVAPNAFLAVRGGTVEGNTGGRIVEHPGSTVVVEAVDLPGEDADAPAEPTGHGSEAPGSEQPEPDEPAATAEPATPEEPEPLPREPRELRVSWADRSAHPGIREALAHAGGDGHPVRLLVDPGVYTVSQEIDGDVAVVPTQGPGTVALEGGGGNVFAVRHGHLELHGVTVHNTADDCPPVLLQEGTRFTARGCTFLSPSRVFVEEADVAVEDCVFRGGGLRLDGSNGHVRGCRVEEGALRVSGRGHVEVEGLRVDSSGPVPGPGPLLWIEDAAPHVRDCRITGRGAQDRIAVMVTGSRRGTAPVLSDLWIVDTGGRGGLTVRGARLYASGLTLHGTGERGLVLEDGAEAEVSGLRCGDATGGVLVEDGALVLRSGSLCGNAGEGLSVPDGGTVEMTDTAVCGNGLAGIALGDGARLSMRGCTVTGNGGVAVAELPGAVVKAEDCELADGPSEGPEPGGVLVAP</sequence>
<protein>
    <recommendedName>
        <fullName evidence="3">Right handed beta helix domain-containing protein</fullName>
    </recommendedName>
</protein>
<dbReference type="InterPro" id="IPR039448">
    <property type="entry name" value="Beta_helix"/>
</dbReference>
<dbReference type="Pfam" id="PF13229">
    <property type="entry name" value="Beta_helix"/>
    <property type="match status" value="1"/>
</dbReference>
<keyword evidence="1" id="KW-0677">Repeat</keyword>
<dbReference type="InterPro" id="IPR011050">
    <property type="entry name" value="Pectin_lyase_fold/virulence"/>
</dbReference>
<dbReference type="SMART" id="SM00710">
    <property type="entry name" value="PbH1"/>
    <property type="match status" value="17"/>
</dbReference>
<dbReference type="Gene3D" id="2.160.20.20">
    <property type="match status" value="1"/>
</dbReference>
<evidence type="ECO:0000259" key="3">
    <source>
        <dbReference type="Pfam" id="PF13229"/>
    </source>
</evidence>